<dbReference type="SUPFAM" id="SSF51604">
    <property type="entry name" value="Enolase C-terminal domain-like"/>
    <property type="match status" value="1"/>
</dbReference>
<evidence type="ECO:0000256" key="3">
    <source>
        <dbReference type="ARBA" id="ARBA00022842"/>
    </source>
</evidence>
<evidence type="ECO:0000256" key="2">
    <source>
        <dbReference type="ARBA" id="ARBA00022723"/>
    </source>
</evidence>
<dbReference type="PROSITE" id="PS00908">
    <property type="entry name" value="MR_MLE_1"/>
    <property type="match status" value="1"/>
</dbReference>
<dbReference type="Gene3D" id="3.20.20.120">
    <property type="entry name" value="Enolase-like C-terminal domain"/>
    <property type="match status" value="1"/>
</dbReference>
<dbReference type="CDD" id="cd03316">
    <property type="entry name" value="MR_like"/>
    <property type="match status" value="1"/>
</dbReference>
<dbReference type="InterPro" id="IPR013342">
    <property type="entry name" value="Mandelate_racemase_C"/>
</dbReference>
<organism evidence="5 6">
    <name type="scientific">Oceanirhabdus seepicola</name>
    <dbReference type="NCBI Taxonomy" id="2828781"/>
    <lineage>
        <taxon>Bacteria</taxon>
        <taxon>Bacillati</taxon>
        <taxon>Bacillota</taxon>
        <taxon>Clostridia</taxon>
        <taxon>Eubacteriales</taxon>
        <taxon>Clostridiaceae</taxon>
        <taxon>Oceanirhabdus</taxon>
    </lineage>
</organism>
<dbReference type="SFLD" id="SFLDG00179">
    <property type="entry name" value="mandelate_racemase"/>
    <property type="match status" value="1"/>
</dbReference>
<accession>A0A9J6NYI3</accession>
<dbReference type="GO" id="GO:0016052">
    <property type="term" value="P:carbohydrate catabolic process"/>
    <property type="evidence" value="ECO:0007669"/>
    <property type="project" value="TreeGrafter"/>
</dbReference>
<dbReference type="PANTHER" id="PTHR13794">
    <property type="entry name" value="ENOLASE SUPERFAMILY, MANDELATE RACEMASE"/>
    <property type="match status" value="1"/>
</dbReference>
<keyword evidence="6" id="KW-1185">Reference proteome</keyword>
<dbReference type="GO" id="GO:0000287">
    <property type="term" value="F:magnesium ion binding"/>
    <property type="evidence" value="ECO:0007669"/>
    <property type="project" value="TreeGrafter"/>
</dbReference>
<dbReference type="SMART" id="SM00922">
    <property type="entry name" value="MR_MLE"/>
    <property type="match status" value="1"/>
</dbReference>
<dbReference type="InterPro" id="IPR018110">
    <property type="entry name" value="Mandel_Rmase/mucon_lact_enz_CS"/>
</dbReference>
<dbReference type="RefSeq" id="WP_250857992.1">
    <property type="nucleotide sequence ID" value="NZ_JAGSOJ010000001.1"/>
</dbReference>
<dbReference type="GO" id="GO:0009063">
    <property type="term" value="P:amino acid catabolic process"/>
    <property type="evidence" value="ECO:0007669"/>
    <property type="project" value="InterPro"/>
</dbReference>
<protein>
    <submittedName>
        <fullName evidence="5">Mandelate racemase/muconate lactonizing enzyme family protein</fullName>
    </submittedName>
</protein>
<proteinExistence type="predicted"/>
<dbReference type="PANTHER" id="PTHR13794:SF58">
    <property type="entry name" value="MITOCHONDRIAL ENOLASE SUPERFAMILY MEMBER 1"/>
    <property type="match status" value="1"/>
</dbReference>
<dbReference type="GO" id="GO:0016836">
    <property type="term" value="F:hydro-lyase activity"/>
    <property type="evidence" value="ECO:0007669"/>
    <property type="project" value="TreeGrafter"/>
</dbReference>
<comment type="caution">
    <text evidence="5">The sequence shown here is derived from an EMBL/GenBank/DDBJ whole genome shotgun (WGS) entry which is preliminary data.</text>
</comment>
<keyword evidence="3" id="KW-0460">Magnesium</keyword>
<name>A0A9J6NYI3_9CLOT</name>
<dbReference type="AlphaFoldDB" id="A0A9J6NYI3"/>
<dbReference type="InterPro" id="IPR029017">
    <property type="entry name" value="Enolase-like_N"/>
</dbReference>
<evidence type="ECO:0000259" key="4">
    <source>
        <dbReference type="SMART" id="SM00922"/>
    </source>
</evidence>
<evidence type="ECO:0000313" key="6">
    <source>
        <dbReference type="Proteomes" id="UP001056429"/>
    </source>
</evidence>
<dbReference type="Gene3D" id="3.30.390.10">
    <property type="entry name" value="Enolase-like, N-terminal domain"/>
    <property type="match status" value="1"/>
</dbReference>
<dbReference type="InterPro" id="IPR036849">
    <property type="entry name" value="Enolase-like_C_sf"/>
</dbReference>
<dbReference type="SFLD" id="SFLDS00001">
    <property type="entry name" value="Enolase"/>
    <property type="match status" value="1"/>
</dbReference>
<dbReference type="SUPFAM" id="SSF54826">
    <property type="entry name" value="Enolase N-terminal domain-like"/>
    <property type="match status" value="1"/>
</dbReference>
<dbReference type="EMBL" id="JAGSOJ010000001">
    <property type="protein sequence ID" value="MCM1989108.1"/>
    <property type="molecule type" value="Genomic_DNA"/>
</dbReference>
<reference evidence="5" key="1">
    <citation type="journal article" date="2021" name="mSystems">
        <title>Bacteria and Archaea Synergistically Convert Glycine Betaine to Biogenic Methane in the Formosa Cold Seep of the South China Sea.</title>
        <authorList>
            <person name="Li L."/>
            <person name="Zhang W."/>
            <person name="Zhang S."/>
            <person name="Song L."/>
            <person name="Sun Q."/>
            <person name="Zhang H."/>
            <person name="Xiang H."/>
            <person name="Dong X."/>
        </authorList>
    </citation>
    <scope>NUCLEOTIDE SEQUENCE</scope>
    <source>
        <strain evidence="5">ZWT</strain>
    </source>
</reference>
<evidence type="ECO:0000313" key="5">
    <source>
        <dbReference type="EMBL" id="MCM1989108.1"/>
    </source>
</evidence>
<dbReference type="InterPro" id="IPR046945">
    <property type="entry name" value="RHMD-like"/>
</dbReference>
<dbReference type="Pfam" id="PF02746">
    <property type="entry name" value="MR_MLE_N"/>
    <property type="match status" value="1"/>
</dbReference>
<evidence type="ECO:0000256" key="1">
    <source>
        <dbReference type="ARBA" id="ARBA00001946"/>
    </source>
</evidence>
<sequence>MKITDVEVICLRVPGLNKKSVWGEDAVLVKVYTDEGIVGIGETDSSPLVVKSLIETPNSNLACFGLKEILIGENPLEIEKLWDKMYTYSNYVGRRGAGIHAISAIDIALWDIAGKYHGKPVYELLGGKFRDKIRAYGTFIPADTPEENRKIVRELINKGFTSLKFGGGILGDAPESDYEIIKAVREEAGENFQLQIDLAAKWRTPEHTIFMAEKLKEFNLNWIEEPIGSDDLVGYRKLGDSIKPMIAGGETLTTRYEFQNFLEVGKPDLVQPDVTRCGGISESMKIYKLSETYGTKLVPHGFSTGVLIAATVHFLAVCENTDLIEYSQSTSPLYEKLVKNKIEFKDGYVEVPNTPGLGIELDEDIIKKYRVFN</sequence>
<dbReference type="Proteomes" id="UP001056429">
    <property type="component" value="Unassembled WGS sequence"/>
</dbReference>
<reference evidence="5" key="2">
    <citation type="submission" date="2021-04" db="EMBL/GenBank/DDBJ databases">
        <authorList>
            <person name="Dong X."/>
        </authorList>
    </citation>
    <scope>NUCLEOTIDE SEQUENCE</scope>
    <source>
        <strain evidence="5">ZWT</strain>
    </source>
</reference>
<comment type="cofactor">
    <cofactor evidence="1">
        <name>Mg(2+)</name>
        <dbReference type="ChEBI" id="CHEBI:18420"/>
    </cofactor>
</comment>
<dbReference type="Pfam" id="PF13378">
    <property type="entry name" value="MR_MLE_C"/>
    <property type="match status" value="1"/>
</dbReference>
<dbReference type="InterPro" id="IPR013341">
    <property type="entry name" value="Mandelate_racemase_N_dom"/>
</dbReference>
<dbReference type="InterPro" id="IPR029065">
    <property type="entry name" value="Enolase_C-like"/>
</dbReference>
<keyword evidence="2" id="KW-0479">Metal-binding</keyword>
<feature type="domain" description="Mandelate racemase/muconate lactonizing enzyme C-terminal" evidence="4">
    <location>
        <begin position="145"/>
        <end position="245"/>
    </location>
</feature>
<gene>
    <name evidence="5" type="ORF">KDK92_05100</name>
</gene>